<evidence type="ECO:0000256" key="1">
    <source>
        <dbReference type="ARBA" id="ARBA00005104"/>
    </source>
</evidence>
<dbReference type="EMBL" id="JAVRER010000004">
    <property type="protein sequence ID" value="MDT0414572.1"/>
    <property type="molecule type" value="Genomic_DNA"/>
</dbReference>
<protein>
    <submittedName>
        <fullName evidence="5">Pyrimidine reductase family protein</fullName>
    </submittedName>
</protein>
<keyword evidence="2" id="KW-0521">NADP</keyword>
<name>A0ABD5E1Q5_9ACTN</name>
<comment type="caution">
    <text evidence="5">The sequence shown here is derived from an EMBL/GenBank/DDBJ whole genome shotgun (WGS) entry which is preliminary data.</text>
</comment>
<dbReference type="InterPro" id="IPR002734">
    <property type="entry name" value="RibDG_C"/>
</dbReference>
<dbReference type="Pfam" id="PF01872">
    <property type="entry name" value="RibD_C"/>
    <property type="match status" value="1"/>
</dbReference>
<keyword evidence="3" id="KW-0560">Oxidoreductase</keyword>
<evidence type="ECO:0000259" key="4">
    <source>
        <dbReference type="Pfam" id="PF01872"/>
    </source>
</evidence>
<evidence type="ECO:0000256" key="2">
    <source>
        <dbReference type="ARBA" id="ARBA00022857"/>
    </source>
</evidence>
<dbReference type="GO" id="GO:0016491">
    <property type="term" value="F:oxidoreductase activity"/>
    <property type="evidence" value="ECO:0007669"/>
    <property type="project" value="UniProtKB-KW"/>
</dbReference>
<evidence type="ECO:0000313" key="5">
    <source>
        <dbReference type="EMBL" id="MDT0414572.1"/>
    </source>
</evidence>
<proteinExistence type="predicted"/>
<dbReference type="AlphaFoldDB" id="A0ABD5E1Q5"/>
<dbReference type="InterPro" id="IPR050765">
    <property type="entry name" value="Riboflavin_Biosynth_HTPR"/>
</dbReference>
<sequence length="262" mass="27322">MRRLFPVTDPAPNATDADREWPLAELAALYAYPEPLPEAGVLRANMVTTLDGAAFHDGRSQGISGPGDMRVFGVLRALADVVVVGAGTARGERYRPAKAREAFAAARAERGQAPAAAIAVVSASLDLDFSLPLFTEPVVPTLVLTGAEAPAERVAAARKAGAEVVVAGSGRGAEPARLRAELAARGLRRQLAEGGPQLLGRLIAADTVDELCLTVSPFLTAGEASRIAHAPQALTTPARLRPASILAEDGFLFTRYVRDTAA</sequence>
<evidence type="ECO:0000313" key="6">
    <source>
        <dbReference type="Proteomes" id="UP001183607"/>
    </source>
</evidence>
<dbReference type="PANTHER" id="PTHR38011:SF7">
    <property type="entry name" value="2,5-DIAMINO-6-RIBOSYLAMINO-4(3H)-PYRIMIDINONE 5'-PHOSPHATE REDUCTASE"/>
    <property type="match status" value="1"/>
</dbReference>
<dbReference type="SUPFAM" id="SSF53597">
    <property type="entry name" value="Dihydrofolate reductase-like"/>
    <property type="match status" value="1"/>
</dbReference>
<reference evidence="6" key="1">
    <citation type="submission" date="2023-07" db="EMBL/GenBank/DDBJ databases">
        <title>30 novel species of actinomycetes from the DSMZ collection.</title>
        <authorList>
            <person name="Nouioui I."/>
        </authorList>
    </citation>
    <scope>NUCLEOTIDE SEQUENCE [LARGE SCALE GENOMIC DNA]</scope>
    <source>
        <strain evidence="6">DSM 41982</strain>
    </source>
</reference>
<feature type="domain" description="Bacterial bifunctional deaminase-reductase C-terminal" evidence="4">
    <location>
        <begin position="42"/>
        <end position="245"/>
    </location>
</feature>
<evidence type="ECO:0000256" key="3">
    <source>
        <dbReference type="ARBA" id="ARBA00023002"/>
    </source>
</evidence>
<dbReference type="PANTHER" id="PTHR38011">
    <property type="entry name" value="DIHYDROFOLATE REDUCTASE FAMILY PROTEIN (AFU_ORTHOLOGUE AFUA_8G06820)"/>
    <property type="match status" value="1"/>
</dbReference>
<accession>A0ABD5E1Q5</accession>
<dbReference type="Gene3D" id="3.40.430.10">
    <property type="entry name" value="Dihydrofolate Reductase, subunit A"/>
    <property type="match status" value="1"/>
</dbReference>
<organism evidence="5 6">
    <name type="scientific">Streptomyces evansiae</name>
    <dbReference type="NCBI Taxonomy" id="3075535"/>
    <lineage>
        <taxon>Bacteria</taxon>
        <taxon>Bacillati</taxon>
        <taxon>Actinomycetota</taxon>
        <taxon>Actinomycetes</taxon>
        <taxon>Kitasatosporales</taxon>
        <taxon>Streptomycetaceae</taxon>
        <taxon>Streptomyces</taxon>
    </lineage>
</organism>
<dbReference type="RefSeq" id="WP_095681871.1">
    <property type="nucleotide sequence ID" value="NZ_JAVRER010000004.1"/>
</dbReference>
<dbReference type="Proteomes" id="UP001183607">
    <property type="component" value="Unassembled WGS sequence"/>
</dbReference>
<dbReference type="InterPro" id="IPR024072">
    <property type="entry name" value="DHFR-like_dom_sf"/>
</dbReference>
<comment type="pathway">
    <text evidence="1">Cofactor biosynthesis; riboflavin biosynthesis.</text>
</comment>
<gene>
    <name evidence="5" type="ORF">RM574_03645</name>
</gene>